<name>A0ABT5ZEE8_9ACTN</name>
<reference evidence="1 2" key="1">
    <citation type="submission" date="2023-03" db="EMBL/GenBank/DDBJ databases">
        <title>Draft genome sequence of Streptomyces sp. RB6PN23 isolated from peat swamp forest in Thailand.</title>
        <authorList>
            <person name="Klaysubun C."/>
            <person name="Duangmal K."/>
        </authorList>
    </citation>
    <scope>NUCLEOTIDE SEQUENCE [LARGE SCALE GENOMIC DNA]</scope>
    <source>
        <strain evidence="1 2">RB6PN23</strain>
    </source>
</reference>
<keyword evidence="2" id="KW-1185">Reference proteome</keyword>
<dbReference type="EMBL" id="JARJBC010000001">
    <property type="protein sequence ID" value="MDF3288167.1"/>
    <property type="molecule type" value="Genomic_DNA"/>
</dbReference>
<evidence type="ECO:0000313" key="1">
    <source>
        <dbReference type="EMBL" id="MDF3288167.1"/>
    </source>
</evidence>
<dbReference type="RefSeq" id="WP_276092003.1">
    <property type="nucleotide sequence ID" value="NZ_JARJBC010000001.1"/>
</dbReference>
<comment type="caution">
    <text evidence="1">The sequence shown here is derived from an EMBL/GenBank/DDBJ whole genome shotgun (WGS) entry which is preliminary data.</text>
</comment>
<accession>A0ABT5ZEE8</accession>
<protein>
    <submittedName>
        <fullName evidence="1">Uncharacterized protein</fullName>
    </submittedName>
</protein>
<gene>
    <name evidence="1" type="ORF">P3G67_02750</name>
</gene>
<sequence>MPPNCSQYCRLPASVRLVEAQQKIRVLVARRVLSAEERLELAAWQRAWVAAWRECQYVIAA</sequence>
<organism evidence="1 2">
    <name type="scientific">Streptomyces silvisoli</name>
    <dbReference type="NCBI Taxonomy" id="3034235"/>
    <lineage>
        <taxon>Bacteria</taxon>
        <taxon>Bacillati</taxon>
        <taxon>Actinomycetota</taxon>
        <taxon>Actinomycetes</taxon>
        <taxon>Kitasatosporales</taxon>
        <taxon>Streptomycetaceae</taxon>
        <taxon>Streptomyces</taxon>
    </lineage>
</organism>
<evidence type="ECO:0000313" key="2">
    <source>
        <dbReference type="Proteomes" id="UP001216579"/>
    </source>
</evidence>
<dbReference type="Proteomes" id="UP001216579">
    <property type="component" value="Unassembled WGS sequence"/>
</dbReference>
<proteinExistence type="predicted"/>